<evidence type="ECO:0000313" key="2">
    <source>
        <dbReference type="Proteomes" id="UP000293637"/>
    </source>
</evidence>
<name>A0A4Q9VZ70_STALU</name>
<evidence type="ECO:0000313" key="1">
    <source>
        <dbReference type="EMBL" id="TBW67817.1"/>
    </source>
</evidence>
<sequence length="35" mass="3877">MFLSLNNEQQHALDAAKQAFGPMLEGLVKYSIPIT</sequence>
<dbReference type="Proteomes" id="UP000293637">
    <property type="component" value="Unassembled WGS sequence"/>
</dbReference>
<comment type="caution">
    <text evidence="1">The sequence shown here is derived from an EMBL/GenBank/DDBJ whole genome shotgun (WGS) entry which is preliminary data.</text>
</comment>
<accession>A0A4Q9VZ70</accession>
<reference evidence="1 2" key="1">
    <citation type="journal article" date="2019" name="Sci. Transl. Med.">
        <title>Quorum sensing between bacterial species on the skin protects against epidermal injury in atopic dermatitis.</title>
        <authorList>
            <person name="Williams M.R."/>
        </authorList>
    </citation>
    <scope>NUCLEOTIDE SEQUENCE [LARGE SCALE GENOMIC DNA]</scope>
    <source>
        <strain evidence="1 2">E7</strain>
    </source>
</reference>
<dbReference type="AlphaFoldDB" id="A0A4Q9VZ70"/>
<organism evidence="1 2">
    <name type="scientific">Staphylococcus lugdunensis</name>
    <dbReference type="NCBI Taxonomy" id="28035"/>
    <lineage>
        <taxon>Bacteria</taxon>
        <taxon>Bacillati</taxon>
        <taxon>Bacillota</taxon>
        <taxon>Bacilli</taxon>
        <taxon>Bacillales</taxon>
        <taxon>Staphylococcaceae</taxon>
        <taxon>Staphylococcus</taxon>
    </lineage>
</organism>
<dbReference type="EMBL" id="SCHB01000390">
    <property type="protein sequence ID" value="TBW67817.1"/>
    <property type="molecule type" value="Genomic_DNA"/>
</dbReference>
<protein>
    <submittedName>
        <fullName evidence="1">Amino acid ABC transporter permease</fullName>
    </submittedName>
</protein>
<feature type="non-terminal residue" evidence="1">
    <location>
        <position position="35"/>
    </location>
</feature>
<proteinExistence type="predicted"/>
<gene>
    <name evidence="1" type="ORF">EQ812_14410</name>
</gene>